<organism evidence="2 3">
    <name type="scientific">Karstenula rhodostoma CBS 690.94</name>
    <dbReference type="NCBI Taxonomy" id="1392251"/>
    <lineage>
        <taxon>Eukaryota</taxon>
        <taxon>Fungi</taxon>
        <taxon>Dikarya</taxon>
        <taxon>Ascomycota</taxon>
        <taxon>Pezizomycotina</taxon>
        <taxon>Dothideomycetes</taxon>
        <taxon>Pleosporomycetidae</taxon>
        <taxon>Pleosporales</taxon>
        <taxon>Massarineae</taxon>
        <taxon>Didymosphaeriaceae</taxon>
        <taxon>Karstenula</taxon>
    </lineage>
</organism>
<evidence type="ECO:0000313" key="3">
    <source>
        <dbReference type="Proteomes" id="UP000799764"/>
    </source>
</evidence>
<protein>
    <submittedName>
        <fullName evidence="2">Uncharacterized protein</fullName>
    </submittedName>
</protein>
<feature type="region of interest" description="Disordered" evidence="1">
    <location>
        <begin position="1"/>
        <end position="35"/>
    </location>
</feature>
<keyword evidence="3" id="KW-1185">Reference proteome</keyword>
<accession>A0A9P4U607</accession>
<gene>
    <name evidence="2" type="ORF">P171DRAFT_449470</name>
</gene>
<feature type="compositionally biased region" description="Pro residues" evidence="1">
    <location>
        <begin position="61"/>
        <end position="73"/>
    </location>
</feature>
<feature type="region of interest" description="Disordered" evidence="1">
    <location>
        <begin position="376"/>
        <end position="396"/>
    </location>
</feature>
<evidence type="ECO:0000313" key="2">
    <source>
        <dbReference type="EMBL" id="KAF2438276.1"/>
    </source>
</evidence>
<evidence type="ECO:0000256" key="1">
    <source>
        <dbReference type="SAM" id="MobiDB-lite"/>
    </source>
</evidence>
<name>A0A9P4U607_9PLEO</name>
<feature type="region of interest" description="Disordered" evidence="1">
    <location>
        <begin position="52"/>
        <end position="199"/>
    </location>
</feature>
<feature type="compositionally biased region" description="Acidic residues" evidence="1">
    <location>
        <begin position="104"/>
        <end position="158"/>
    </location>
</feature>
<dbReference type="Proteomes" id="UP000799764">
    <property type="component" value="Unassembled WGS sequence"/>
</dbReference>
<feature type="compositionally biased region" description="Polar residues" evidence="1">
    <location>
        <begin position="1"/>
        <end position="13"/>
    </location>
</feature>
<reference evidence="2" key="1">
    <citation type="journal article" date="2020" name="Stud. Mycol.">
        <title>101 Dothideomycetes genomes: a test case for predicting lifestyles and emergence of pathogens.</title>
        <authorList>
            <person name="Haridas S."/>
            <person name="Albert R."/>
            <person name="Binder M."/>
            <person name="Bloem J."/>
            <person name="Labutti K."/>
            <person name="Salamov A."/>
            <person name="Andreopoulos B."/>
            <person name="Baker S."/>
            <person name="Barry K."/>
            <person name="Bills G."/>
            <person name="Bluhm B."/>
            <person name="Cannon C."/>
            <person name="Castanera R."/>
            <person name="Culley D."/>
            <person name="Daum C."/>
            <person name="Ezra D."/>
            <person name="Gonzalez J."/>
            <person name="Henrissat B."/>
            <person name="Kuo A."/>
            <person name="Liang C."/>
            <person name="Lipzen A."/>
            <person name="Lutzoni F."/>
            <person name="Magnuson J."/>
            <person name="Mondo S."/>
            <person name="Nolan M."/>
            <person name="Ohm R."/>
            <person name="Pangilinan J."/>
            <person name="Park H.-J."/>
            <person name="Ramirez L."/>
            <person name="Alfaro M."/>
            <person name="Sun H."/>
            <person name="Tritt A."/>
            <person name="Yoshinaga Y."/>
            <person name="Zwiers L.-H."/>
            <person name="Turgeon B."/>
            <person name="Goodwin S."/>
            <person name="Spatafora J."/>
            <person name="Crous P."/>
            <person name="Grigoriev I."/>
        </authorList>
    </citation>
    <scope>NUCLEOTIDE SEQUENCE</scope>
    <source>
        <strain evidence="2">CBS 690.94</strain>
    </source>
</reference>
<sequence length="396" mass="43895">MAPQSSSTNQDAGSSEHSDAGPSADSDDITMSGGLTFSFSELDQMFPLPAPLFEPFAAADPGPPASPGPPPPEFRPENILRVAERLMNDPFATVEESLTREPSEEPLADFDPDEDTGMDAEIEDDPEMWDDKDAEGESDDDDAESESDDEDAEGELDDSLSVGEAAGSMRDGESSVKRGKRPRSSSSSEEPDDENTPILAGIRPNMVAIKAELIDMNNINIGGVICNTIPYWCRSARTQVHVVRYERDELEEADWICRNCAKENRLFVNRKEETNLTTYEQSIVSQTGCRIAHCKHPQCRMLINVENRFECEIVYNPRIRNKHVVMSYPVAKQGQLAMAWICGCSTTQSGKNAVIYRPHEKICGLPNCRRPRRQPGNYPILAPRQGENSKINRVKG</sequence>
<dbReference type="AlphaFoldDB" id="A0A9P4U607"/>
<dbReference type="EMBL" id="MU001513">
    <property type="protein sequence ID" value="KAF2438276.1"/>
    <property type="molecule type" value="Genomic_DNA"/>
</dbReference>
<feature type="compositionally biased region" description="Polar residues" evidence="1">
    <location>
        <begin position="386"/>
        <end position="396"/>
    </location>
</feature>
<feature type="compositionally biased region" description="Basic and acidic residues" evidence="1">
    <location>
        <begin position="74"/>
        <end position="87"/>
    </location>
</feature>
<comment type="caution">
    <text evidence="2">The sequence shown here is derived from an EMBL/GenBank/DDBJ whole genome shotgun (WGS) entry which is preliminary data.</text>
</comment>
<proteinExistence type="predicted"/>